<dbReference type="EMBL" id="JBHRSP010000042">
    <property type="protein sequence ID" value="MFC3075843.1"/>
    <property type="molecule type" value="Genomic_DNA"/>
</dbReference>
<name>A0ABV7DNM6_9HYPH</name>
<reference evidence="4" key="1">
    <citation type="journal article" date="2019" name="Int. J. Syst. Evol. Microbiol.">
        <title>The Global Catalogue of Microorganisms (GCM) 10K type strain sequencing project: providing services to taxonomists for standard genome sequencing and annotation.</title>
        <authorList>
            <consortium name="The Broad Institute Genomics Platform"/>
            <consortium name="The Broad Institute Genome Sequencing Center for Infectious Disease"/>
            <person name="Wu L."/>
            <person name="Ma J."/>
        </authorList>
    </citation>
    <scope>NUCLEOTIDE SEQUENCE [LARGE SCALE GENOMIC DNA]</scope>
    <source>
        <strain evidence="4">KCTC 52677</strain>
    </source>
</reference>
<comment type="caution">
    <text evidence="3">The sequence shown here is derived from an EMBL/GenBank/DDBJ whole genome shotgun (WGS) entry which is preliminary data.</text>
</comment>
<protein>
    <submittedName>
        <fullName evidence="3">Phage major capsid protein</fullName>
    </submittedName>
</protein>
<dbReference type="Proteomes" id="UP001595377">
    <property type="component" value="Unassembled WGS sequence"/>
</dbReference>
<evidence type="ECO:0000313" key="4">
    <source>
        <dbReference type="Proteomes" id="UP001595377"/>
    </source>
</evidence>
<organism evidence="3 4">
    <name type="scientific">Shinella pollutisoli</name>
    <dbReference type="NCBI Taxonomy" id="2250594"/>
    <lineage>
        <taxon>Bacteria</taxon>
        <taxon>Pseudomonadati</taxon>
        <taxon>Pseudomonadota</taxon>
        <taxon>Alphaproteobacteria</taxon>
        <taxon>Hyphomicrobiales</taxon>
        <taxon>Rhizobiaceae</taxon>
        <taxon>Shinella</taxon>
    </lineage>
</organism>
<evidence type="ECO:0000259" key="2">
    <source>
        <dbReference type="Pfam" id="PF05065"/>
    </source>
</evidence>
<sequence length="415" mass="44400">MTDTQLTAPEIKAAPETITAAFDDFMEAFEAFKETNDRRLGEIEKKMTADVVTREKVERINRALDEQKRIVDHMALKAARPALAGGADNPEAAEHKAAFSAYLRRGDESGLRALEEKAMSIGTPADGGYLVPPETDTEIGRRLSAVSPIRALATVRQVSGAVLKKPFAAAGMAAGWVAETAARPQTGTAQLSELSFPTMELYAMPAATAALLEDAAVDVESWISSEVDAVFAEQEGTAFVSGDGTNKPKGFLDYTKVADSGWSWGSIGYIATGAAGGFKPSGPADTLIDVVYALKAGHRQNGTFVMNRKTQGSIRKFKDAEGNYLWRPPANAGNPASLMGFAIAEAEDMPDTGADSFAIAFGDFRAGYLVVDRTGVRVLRDPYSAKPYVLFYTTKRVGGGVQNFEAIKLVKFAES</sequence>
<dbReference type="NCBIfam" id="TIGR01554">
    <property type="entry name" value="major_cap_HK97"/>
    <property type="match status" value="1"/>
</dbReference>
<keyword evidence="4" id="KW-1185">Reference proteome</keyword>
<dbReference type="Gene3D" id="3.30.2400.10">
    <property type="entry name" value="Major capsid protein gp5"/>
    <property type="match status" value="1"/>
</dbReference>
<dbReference type="InterPro" id="IPR054612">
    <property type="entry name" value="Phage_capsid-like_C"/>
</dbReference>
<comment type="subcellular location">
    <subcellularLocation>
        <location evidence="1">Virion</location>
    </subcellularLocation>
</comment>
<accession>A0ABV7DNM6</accession>
<dbReference type="SUPFAM" id="SSF56563">
    <property type="entry name" value="Major capsid protein gp5"/>
    <property type="match status" value="1"/>
</dbReference>
<dbReference type="Gene3D" id="3.30.2320.10">
    <property type="entry name" value="hypothetical protein PF0899 domain"/>
    <property type="match status" value="1"/>
</dbReference>
<dbReference type="RefSeq" id="WP_257315038.1">
    <property type="nucleotide sequence ID" value="NZ_JANFDG010000009.1"/>
</dbReference>
<evidence type="ECO:0000313" key="3">
    <source>
        <dbReference type="EMBL" id="MFC3075843.1"/>
    </source>
</evidence>
<dbReference type="Pfam" id="PF05065">
    <property type="entry name" value="Phage_capsid"/>
    <property type="match status" value="1"/>
</dbReference>
<gene>
    <name evidence="3" type="ORF">ACFOHH_22215</name>
</gene>
<evidence type="ECO:0000256" key="1">
    <source>
        <dbReference type="ARBA" id="ARBA00004328"/>
    </source>
</evidence>
<proteinExistence type="predicted"/>
<feature type="domain" description="Phage capsid-like C-terminal" evidence="2">
    <location>
        <begin position="127"/>
        <end position="412"/>
    </location>
</feature>
<dbReference type="InterPro" id="IPR024455">
    <property type="entry name" value="Phage_capsid"/>
</dbReference>